<dbReference type="Gramene" id="rna-AYBTSS11_LOCUS1290">
    <property type="protein sequence ID" value="CAJ1826735.1"/>
    <property type="gene ID" value="gene-AYBTSS11_LOCUS1290"/>
</dbReference>
<name>A0AA86RUU3_9FABA</name>
<keyword evidence="2" id="KW-1185">Reference proteome</keyword>
<protein>
    <submittedName>
        <fullName evidence="1">Uncharacterized protein</fullName>
    </submittedName>
</protein>
<organism evidence="1 2">
    <name type="scientific">Sphenostylis stenocarpa</name>
    <dbReference type="NCBI Taxonomy" id="92480"/>
    <lineage>
        <taxon>Eukaryota</taxon>
        <taxon>Viridiplantae</taxon>
        <taxon>Streptophyta</taxon>
        <taxon>Embryophyta</taxon>
        <taxon>Tracheophyta</taxon>
        <taxon>Spermatophyta</taxon>
        <taxon>Magnoliopsida</taxon>
        <taxon>eudicotyledons</taxon>
        <taxon>Gunneridae</taxon>
        <taxon>Pentapetalae</taxon>
        <taxon>rosids</taxon>
        <taxon>fabids</taxon>
        <taxon>Fabales</taxon>
        <taxon>Fabaceae</taxon>
        <taxon>Papilionoideae</taxon>
        <taxon>50 kb inversion clade</taxon>
        <taxon>NPAAA clade</taxon>
        <taxon>indigoferoid/millettioid clade</taxon>
        <taxon>Phaseoleae</taxon>
        <taxon>Sphenostylis</taxon>
    </lineage>
</organism>
<proteinExistence type="predicted"/>
<gene>
    <name evidence="1" type="ORF">AYBTSS11_LOCUS1290</name>
</gene>
<evidence type="ECO:0000313" key="1">
    <source>
        <dbReference type="EMBL" id="CAJ1826735.1"/>
    </source>
</evidence>
<dbReference type="AlphaFoldDB" id="A0AA86RUU3"/>
<accession>A0AA86RUU3</accession>
<evidence type="ECO:0000313" key="2">
    <source>
        <dbReference type="Proteomes" id="UP001189624"/>
    </source>
</evidence>
<reference evidence="1" key="1">
    <citation type="submission" date="2023-10" db="EMBL/GenBank/DDBJ databases">
        <authorList>
            <person name="Domelevo Entfellner J.-B."/>
        </authorList>
    </citation>
    <scope>NUCLEOTIDE SEQUENCE</scope>
</reference>
<sequence>MDGMAFGKKMVGEWVRIHVKEVNIVFGLLPFFVPGLFNGNKHGTLPQLWSLGRVSNSSQKHSDDSD</sequence>
<dbReference type="EMBL" id="OY731398">
    <property type="protein sequence ID" value="CAJ1826735.1"/>
    <property type="molecule type" value="Genomic_DNA"/>
</dbReference>
<dbReference type="Proteomes" id="UP001189624">
    <property type="component" value="Chromosome 1"/>
</dbReference>